<dbReference type="RefSeq" id="WP_256550884.1">
    <property type="nucleotide sequence ID" value="NZ_CP101751.1"/>
</dbReference>
<protein>
    <submittedName>
        <fullName evidence="2">Uncharacterized protein</fullName>
    </submittedName>
</protein>
<feature type="signal peptide" evidence="1">
    <location>
        <begin position="1"/>
        <end position="21"/>
    </location>
</feature>
<accession>A0ABY5IQS3</accession>
<gene>
    <name evidence="2" type="ORF">NOX80_16395</name>
</gene>
<evidence type="ECO:0000313" key="2">
    <source>
        <dbReference type="EMBL" id="UUC45192.1"/>
    </source>
</evidence>
<evidence type="ECO:0000256" key="1">
    <source>
        <dbReference type="SAM" id="SignalP"/>
    </source>
</evidence>
<organism evidence="2 3">
    <name type="scientific">Flavobacterium cerinum</name>
    <dbReference type="NCBI Taxonomy" id="2502784"/>
    <lineage>
        <taxon>Bacteria</taxon>
        <taxon>Pseudomonadati</taxon>
        <taxon>Bacteroidota</taxon>
        <taxon>Flavobacteriia</taxon>
        <taxon>Flavobacteriales</taxon>
        <taxon>Flavobacteriaceae</taxon>
        <taxon>Flavobacterium</taxon>
    </lineage>
</organism>
<dbReference type="Proteomes" id="UP001059844">
    <property type="component" value="Chromosome"/>
</dbReference>
<reference evidence="2" key="1">
    <citation type="submission" date="2022-07" db="EMBL/GenBank/DDBJ databases">
        <title>Isolation, identification, and degradation of a PFOSA degrading strain from sewage treatment plant.</title>
        <authorList>
            <person name="Zhang L."/>
            <person name="Huo Y."/>
        </authorList>
    </citation>
    <scope>NUCLEOTIDE SEQUENCE</scope>
    <source>
        <strain evidence="2">C1</strain>
    </source>
</reference>
<dbReference type="EMBL" id="CP101751">
    <property type="protein sequence ID" value="UUC45192.1"/>
    <property type="molecule type" value="Genomic_DNA"/>
</dbReference>
<sequence length="112" mass="12942">MRIKILVLTILFSLTNISCKAQCNNELAIKQFENDLDGITHSIKDSNVNLKDIPSIVERIESVSLIESESDGNYLGKLHPTMSDVIKWKNWLKDHRAKLCWDEKKNLYLLIE</sequence>
<keyword evidence="3" id="KW-1185">Reference proteome</keyword>
<keyword evidence="1" id="KW-0732">Signal</keyword>
<proteinExistence type="predicted"/>
<feature type="chain" id="PRO_5045465058" evidence="1">
    <location>
        <begin position="22"/>
        <end position="112"/>
    </location>
</feature>
<evidence type="ECO:0000313" key="3">
    <source>
        <dbReference type="Proteomes" id="UP001059844"/>
    </source>
</evidence>
<name>A0ABY5IQS3_9FLAO</name>